<proteinExistence type="predicted"/>
<accession>A0ABM9I449</accession>
<sequence length="101" mass="11235">MSCLDARLSNPYKAPAMNAFRMRRYRFESSDAPPSLNKPVSGRQDTLPFVTQKNMFSTVGRDTNARLPPSIDPGNAWQNSRTLWPGAADGRTASIAEQFTQ</sequence>
<reference evidence="2 3" key="1">
    <citation type="submission" date="2023-03" db="EMBL/GenBank/DDBJ databases">
        <authorList>
            <person name="Pearce D."/>
        </authorList>
    </citation>
    <scope>NUCLEOTIDE SEQUENCE [LARGE SCALE GENOMIC DNA]</scope>
    <source>
        <strain evidence="2">Msz</strain>
    </source>
</reference>
<feature type="region of interest" description="Disordered" evidence="1">
    <location>
        <begin position="29"/>
        <end position="48"/>
    </location>
</feature>
<organism evidence="2 3">
    <name type="scientific">Methylocaldum szegediense</name>
    <dbReference type="NCBI Taxonomy" id="73780"/>
    <lineage>
        <taxon>Bacteria</taxon>
        <taxon>Pseudomonadati</taxon>
        <taxon>Pseudomonadota</taxon>
        <taxon>Gammaproteobacteria</taxon>
        <taxon>Methylococcales</taxon>
        <taxon>Methylococcaceae</taxon>
        <taxon>Methylocaldum</taxon>
    </lineage>
</organism>
<gene>
    <name evidence="2" type="ORF">MSZNOR_3038</name>
</gene>
<evidence type="ECO:0000313" key="3">
    <source>
        <dbReference type="Proteomes" id="UP001162030"/>
    </source>
</evidence>
<evidence type="ECO:0000256" key="1">
    <source>
        <dbReference type="SAM" id="MobiDB-lite"/>
    </source>
</evidence>
<feature type="region of interest" description="Disordered" evidence="1">
    <location>
        <begin position="59"/>
        <end position="80"/>
    </location>
</feature>
<protein>
    <submittedName>
        <fullName evidence="2">Uncharacterized protein</fullName>
    </submittedName>
</protein>
<evidence type="ECO:0000313" key="2">
    <source>
        <dbReference type="EMBL" id="CAI8879816.1"/>
    </source>
</evidence>
<dbReference type="EMBL" id="OX458333">
    <property type="protein sequence ID" value="CAI8879816.1"/>
    <property type="molecule type" value="Genomic_DNA"/>
</dbReference>
<name>A0ABM9I449_9GAMM</name>
<keyword evidence="3" id="KW-1185">Reference proteome</keyword>
<dbReference type="Proteomes" id="UP001162030">
    <property type="component" value="Chromosome"/>
</dbReference>